<reference evidence="1" key="1">
    <citation type="submission" date="2022-09" db="EMBL/GenBank/DDBJ databases">
        <title>Intensive care unit water sources are persistently colonized with multi-drug resistant bacteria and are the site of extensive horizontal gene transfer of antibiotic resistance genes.</title>
        <authorList>
            <person name="Diorio-Toth L."/>
        </authorList>
    </citation>
    <scope>NUCLEOTIDE SEQUENCE</scope>
    <source>
        <strain evidence="1">GD03918</strain>
    </source>
</reference>
<proteinExistence type="predicted"/>
<dbReference type="AlphaFoldDB" id="A0AAJ1KTA8"/>
<comment type="caution">
    <text evidence="1">The sequence shown here is derived from an EMBL/GenBank/DDBJ whole genome shotgun (WGS) entry which is preliminary data.</text>
</comment>
<accession>A0AAJ1KTA8</accession>
<dbReference type="EMBL" id="JAOCBF010000021">
    <property type="protein sequence ID" value="MDH0964432.1"/>
    <property type="molecule type" value="Genomic_DNA"/>
</dbReference>
<evidence type="ECO:0000313" key="1">
    <source>
        <dbReference type="EMBL" id="MDH0964432.1"/>
    </source>
</evidence>
<protein>
    <submittedName>
        <fullName evidence="1">Nucleoside triphosphate pyrophosphohydrolase family protein</fullName>
    </submittedName>
</protein>
<gene>
    <name evidence="1" type="ORF">N5C89_16465</name>
</gene>
<sequence length="288" mass="31898">MLKKVLEKSRLKSEAKNGAKIDTLYEIYPGGSDITMKIGEMVSEFHELFQHPIAADITPELLELRAGLIREEAVDEAAEAVEHLDMDKVLDAMADGLYVGIGTLISVRGGVVNAMAHFTKEQSEDIYTSYVHAHSKKPQEDIILGLSQFGVAAEELEVIATKIRSGYADPTSLAVDLRGAMNRIYVASQMVYHLADLMNVPVVDLVAEVHRSNMTKLWPSDAEQRTKLVEGCKYDKNDLAFRVAEGRDGMIGYRISDGKILKSPTYESADLSKFVDMAIDSVIGRHFF</sequence>
<evidence type="ECO:0000313" key="2">
    <source>
        <dbReference type="Proteomes" id="UP001159937"/>
    </source>
</evidence>
<dbReference type="RefSeq" id="WP_279944279.1">
    <property type="nucleotide sequence ID" value="NZ_JAOCBF010000021.1"/>
</dbReference>
<dbReference type="Proteomes" id="UP001159937">
    <property type="component" value="Unassembled WGS sequence"/>
</dbReference>
<dbReference type="InterPro" id="IPR023292">
    <property type="entry name" value="NTP_PyroPHydrolase-like_dom_sf"/>
</dbReference>
<dbReference type="InterPro" id="IPR033653">
    <property type="entry name" value="NTP-PPase_DR2231-like"/>
</dbReference>
<dbReference type="Pfam" id="PF01503">
    <property type="entry name" value="PRA-PH"/>
    <property type="match status" value="1"/>
</dbReference>
<organism evidence="1 2">
    <name type="scientific">Klebsiella michiganensis</name>
    <dbReference type="NCBI Taxonomy" id="1134687"/>
    <lineage>
        <taxon>Bacteria</taxon>
        <taxon>Pseudomonadati</taxon>
        <taxon>Pseudomonadota</taxon>
        <taxon>Gammaproteobacteria</taxon>
        <taxon>Enterobacterales</taxon>
        <taxon>Enterobacteriaceae</taxon>
        <taxon>Klebsiella/Raoultella group</taxon>
        <taxon>Klebsiella</taxon>
    </lineage>
</organism>
<dbReference type="InterPro" id="IPR021130">
    <property type="entry name" value="PRib-ATP_PPHydrolase-like"/>
</dbReference>
<name>A0AAJ1KTA8_9ENTR</name>
<dbReference type="Gene3D" id="1.10.3420.10">
    <property type="entry name" value="putative ntp pyrophosphohydrolase like domain"/>
    <property type="match status" value="2"/>
</dbReference>
<dbReference type="CDD" id="cd11530">
    <property type="entry name" value="NTP-PPase_DR2231_like"/>
    <property type="match status" value="1"/>
</dbReference>